<dbReference type="Proteomes" id="UP000321595">
    <property type="component" value="Chromosome"/>
</dbReference>
<reference evidence="2 3" key="1">
    <citation type="submission" date="2019-08" db="EMBL/GenBank/DDBJ databases">
        <authorList>
            <person name="Liang Q."/>
        </authorList>
    </citation>
    <scope>NUCLEOTIDE SEQUENCE [LARGE SCALE GENOMIC DNA]</scope>
    <source>
        <strain evidence="2 3">V1718</strain>
    </source>
</reference>
<dbReference type="InterPro" id="IPR016300">
    <property type="entry name" value="ATPase_ArsA/GET3"/>
</dbReference>
<dbReference type="SUPFAM" id="SSF52540">
    <property type="entry name" value="P-loop containing nucleoside triphosphate hydrolases"/>
    <property type="match status" value="1"/>
</dbReference>
<organism evidence="2 3">
    <name type="scientific">Microvenator marinus</name>
    <dbReference type="NCBI Taxonomy" id="2600177"/>
    <lineage>
        <taxon>Bacteria</taxon>
        <taxon>Deltaproteobacteria</taxon>
        <taxon>Bradymonadales</taxon>
        <taxon>Microvenatoraceae</taxon>
        <taxon>Microvenator</taxon>
    </lineage>
</organism>
<dbReference type="OrthoDB" id="5490584at2"/>
<dbReference type="KEGG" id="bbae:FRD01_10780"/>
<dbReference type="CDD" id="cd02035">
    <property type="entry name" value="ArsA"/>
    <property type="match status" value="1"/>
</dbReference>
<dbReference type="PANTHER" id="PTHR10803">
    <property type="entry name" value="ARSENICAL PUMP-DRIVING ATPASE ARSENITE-TRANSLOCATING ATPASE"/>
    <property type="match status" value="1"/>
</dbReference>
<dbReference type="RefSeq" id="WP_146959488.1">
    <property type="nucleotide sequence ID" value="NZ_CP042467.1"/>
</dbReference>
<dbReference type="GO" id="GO:0016887">
    <property type="term" value="F:ATP hydrolysis activity"/>
    <property type="evidence" value="ECO:0007669"/>
    <property type="project" value="InterPro"/>
</dbReference>
<protein>
    <submittedName>
        <fullName evidence="2">ArsA family ATPase</fullName>
    </submittedName>
</protein>
<sequence>MNAQSKLAELVASKRVVVCVGSGGVGKTTTSAVIALHAAMQGRRVLVLTIDPAKRLANSLGIDALSNDVTRIPIEKFRDIGLEPKGELWAMMLDMKESFDHVVRRYAPAKERKAILENRIYQYFSTSLAGTQEYAAAERLYELYEEGNFDLIVLDTPPTTHALDFLEAPKRLEDAVDNKALYWLFKPGMLAGRTGLGVFSTGTAYVFKTLSKFTGAELLEEFSTFLKNFAVLFEGLKERSRRVRKLLTGPESTFVVVTAPEASSLEEALYFHKKLGDEEVQVGGFVINRVRTAWVDAEDARMPAVSVVHHLAESGHAVDHLSPEDLRDLAGKLLKNAQESAVLAEVDNNSIEVLRRAISRNTPIQRVPFFSTDIHSLRGLNLVRTSLFAEHTRTP</sequence>
<dbReference type="PANTHER" id="PTHR10803:SF26">
    <property type="entry name" value="ANION TRANSPORTER ATPASE-RELATED"/>
    <property type="match status" value="1"/>
</dbReference>
<dbReference type="EMBL" id="CP042467">
    <property type="protein sequence ID" value="QED27709.1"/>
    <property type="molecule type" value="Genomic_DNA"/>
</dbReference>
<dbReference type="Pfam" id="PF02374">
    <property type="entry name" value="ArsA_ATPase"/>
    <property type="match status" value="1"/>
</dbReference>
<evidence type="ECO:0000313" key="2">
    <source>
        <dbReference type="EMBL" id="QED27709.1"/>
    </source>
</evidence>
<gene>
    <name evidence="2" type="ORF">FRD01_10780</name>
</gene>
<keyword evidence="3" id="KW-1185">Reference proteome</keyword>
<dbReference type="InterPro" id="IPR027417">
    <property type="entry name" value="P-loop_NTPase"/>
</dbReference>
<dbReference type="Gene3D" id="3.40.50.300">
    <property type="entry name" value="P-loop containing nucleotide triphosphate hydrolases"/>
    <property type="match status" value="1"/>
</dbReference>
<proteinExistence type="predicted"/>
<evidence type="ECO:0000313" key="3">
    <source>
        <dbReference type="Proteomes" id="UP000321595"/>
    </source>
</evidence>
<feature type="domain" description="ArsA/GET3 Anion-transporting ATPase-like" evidence="1">
    <location>
        <begin position="15"/>
        <end position="290"/>
    </location>
</feature>
<dbReference type="GO" id="GO:0005524">
    <property type="term" value="F:ATP binding"/>
    <property type="evidence" value="ECO:0007669"/>
    <property type="project" value="InterPro"/>
</dbReference>
<evidence type="ECO:0000259" key="1">
    <source>
        <dbReference type="Pfam" id="PF02374"/>
    </source>
</evidence>
<accession>A0A5B8XW67</accession>
<dbReference type="InterPro" id="IPR025723">
    <property type="entry name" value="ArsA/GET3_ATPase-like"/>
</dbReference>
<name>A0A5B8XW67_9DELT</name>
<dbReference type="AlphaFoldDB" id="A0A5B8XW67"/>